<reference evidence="2 3" key="1">
    <citation type="submission" date="2014-04" db="EMBL/GenBank/DDBJ databases">
        <authorList>
            <consortium name="DOE Joint Genome Institute"/>
            <person name="Kuo A."/>
            <person name="Tarkka M."/>
            <person name="Buscot F."/>
            <person name="Kohler A."/>
            <person name="Nagy L.G."/>
            <person name="Floudas D."/>
            <person name="Copeland A."/>
            <person name="Barry K.W."/>
            <person name="Cichocki N."/>
            <person name="Veneault-Fourrey C."/>
            <person name="LaButti K."/>
            <person name="Lindquist E.A."/>
            <person name="Lipzen A."/>
            <person name="Lundell T."/>
            <person name="Morin E."/>
            <person name="Murat C."/>
            <person name="Sun H."/>
            <person name="Tunlid A."/>
            <person name="Henrissat B."/>
            <person name="Grigoriev I.V."/>
            <person name="Hibbett D.S."/>
            <person name="Martin F."/>
            <person name="Nordberg H.P."/>
            <person name="Cantor M.N."/>
            <person name="Hua S.X."/>
        </authorList>
    </citation>
    <scope>NUCLEOTIDE SEQUENCE [LARGE SCALE GENOMIC DNA]</scope>
    <source>
        <strain evidence="2 3">F 1598</strain>
    </source>
</reference>
<feature type="region of interest" description="Disordered" evidence="1">
    <location>
        <begin position="653"/>
        <end position="736"/>
    </location>
</feature>
<feature type="compositionally biased region" description="Acidic residues" evidence="1">
    <location>
        <begin position="694"/>
        <end position="705"/>
    </location>
</feature>
<dbReference type="Proteomes" id="UP000054166">
    <property type="component" value="Unassembled WGS sequence"/>
</dbReference>
<evidence type="ECO:0000256" key="1">
    <source>
        <dbReference type="SAM" id="MobiDB-lite"/>
    </source>
</evidence>
<dbReference type="InParanoid" id="A0A0C3F1T0"/>
<dbReference type="EMBL" id="KN833070">
    <property type="protein sequence ID" value="KIM73926.1"/>
    <property type="molecule type" value="Genomic_DNA"/>
</dbReference>
<feature type="compositionally biased region" description="Polar residues" evidence="1">
    <location>
        <begin position="200"/>
        <end position="214"/>
    </location>
</feature>
<gene>
    <name evidence="2" type="ORF">PILCRDRAFT_92826</name>
</gene>
<dbReference type="STRING" id="765440.A0A0C3F1T0"/>
<feature type="compositionally biased region" description="Polar residues" evidence="1">
    <location>
        <begin position="547"/>
        <end position="558"/>
    </location>
</feature>
<feature type="compositionally biased region" description="Pro residues" evidence="1">
    <location>
        <begin position="238"/>
        <end position="253"/>
    </location>
</feature>
<feature type="compositionally biased region" description="Low complexity" evidence="1">
    <location>
        <begin position="455"/>
        <end position="471"/>
    </location>
</feature>
<dbReference type="AlphaFoldDB" id="A0A0C3F1T0"/>
<sequence>MRRLNLHASALNDAEYALYTASLDDLAESHTSNDDDNRSYDDAYYDRLAVGVREARAWFRGRYSHVSVSDIDSILKYFHPNLGQSDTLTGGQFFAALRLVIHAEGGDGVERGLAFVQAHPNAKVASSPPKPHPPTPPPRQHPQSQSLPPSRSQSQKPHLQPRAPSKDRNPFTRQPSDVPPHEPGGQSSSSASPFTLVPIVSSSSNPTAHSQKVTHNPFLWRDKDKDKEKLPGSNGITPPLPPRKPPSLIPPPRHASLMNPLFPTPIPSSSAITPSPNANAAQTPPVIPSPLVPSTNIPGGAVLPGHVTSPLMRQSLQASKAAQTMKKAEEQLEKERVMRVLKKASAGPGNNGNGGAGKERVRSISPGRKAVGDQIASATVLPITGPGTSPTKGIPPKSPFSRPAQSNRHDEAITTNDTSPPTSASTSSPFSHQAPPTHPDRKPSHYPPMRTPERSYTTPCPTSPLSPTTASQLPRVFRSKSMHHPSPPLPPVPPPPRRKRPESVQVFGSGGEDENEEAERGRGREGTSPFFTPPHPHFASEPAQLSAFGTQSRSTPSIANFPGLSRHLSLSSPRRDSNGSHHNGSIASTTTSKRDSISSVHTAPESPIANLQRTITSLQLKAQPKIDAARYKAEAGLSKRGYVHHAHHSAWVEEGEEGLMGRGGGGGAEGARAGGKEDEGGIDQDYGYGGVVTDTDDEPSEEEEKEKDRQRRIKAGWDKGLQDNLKWPAGEGWKPL</sequence>
<evidence type="ECO:0000313" key="3">
    <source>
        <dbReference type="Proteomes" id="UP000054166"/>
    </source>
</evidence>
<accession>A0A0C3F1T0</accession>
<feature type="compositionally biased region" description="Pro residues" evidence="1">
    <location>
        <begin position="128"/>
        <end position="140"/>
    </location>
</feature>
<feature type="compositionally biased region" description="Basic and acidic residues" evidence="1">
    <location>
        <begin position="326"/>
        <end position="338"/>
    </location>
</feature>
<dbReference type="OrthoDB" id="2553626at2759"/>
<feature type="compositionally biased region" description="Polar residues" evidence="1">
    <location>
        <begin position="580"/>
        <end position="601"/>
    </location>
</feature>
<feature type="compositionally biased region" description="Pro residues" evidence="1">
    <location>
        <begin position="485"/>
        <end position="495"/>
    </location>
</feature>
<evidence type="ECO:0000313" key="2">
    <source>
        <dbReference type="EMBL" id="KIM73926.1"/>
    </source>
</evidence>
<dbReference type="HOGENOM" id="CLU_013862_0_0_1"/>
<keyword evidence="3" id="KW-1185">Reference proteome</keyword>
<feature type="compositionally biased region" description="Gly residues" evidence="1">
    <location>
        <begin position="658"/>
        <end position="673"/>
    </location>
</feature>
<proteinExistence type="predicted"/>
<feature type="compositionally biased region" description="Low complexity" evidence="1">
    <location>
        <begin position="414"/>
        <end position="431"/>
    </location>
</feature>
<feature type="region of interest" description="Disordered" evidence="1">
    <location>
        <begin position="120"/>
        <end position="611"/>
    </location>
</feature>
<feature type="compositionally biased region" description="Low complexity" evidence="1">
    <location>
        <begin position="267"/>
        <end position="281"/>
    </location>
</feature>
<reference evidence="3" key="2">
    <citation type="submission" date="2015-01" db="EMBL/GenBank/DDBJ databases">
        <title>Evolutionary Origins and Diversification of the Mycorrhizal Mutualists.</title>
        <authorList>
            <consortium name="DOE Joint Genome Institute"/>
            <consortium name="Mycorrhizal Genomics Consortium"/>
            <person name="Kohler A."/>
            <person name="Kuo A."/>
            <person name="Nagy L.G."/>
            <person name="Floudas D."/>
            <person name="Copeland A."/>
            <person name="Barry K.W."/>
            <person name="Cichocki N."/>
            <person name="Veneault-Fourrey C."/>
            <person name="LaButti K."/>
            <person name="Lindquist E.A."/>
            <person name="Lipzen A."/>
            <person name="Lundell T."/>
            <person name="Morin E."/>
            <person name="Murat C."/>
            <person name="Riley R."/>
            <person name="Ohm R."/>
            <person name="Sun H."/>
            <person name="Tunlid A."/>
            <person name="Henrissat B."/>
            <person name="Grigoriev I.V."/>
            <person name="Hibbett D.S."/>
            <person name="Martin F."/>
        </authorList>
    </citation>
    <scope>NUCLEOTIDE SEQUENCE [LARGE SCALE GENOMIC DNA]</scope>
    <source>
        <strain evidence="3">F 1598</strain>
    </source>
</reference>
<organism evidence="2 3">
    <name type="scientific">Piloderma croceum (strain F 1598)</name>
    <dbReference type="NCBI Taxonomy" id="765440"/>
    <lineage>
        <taxon>Eukaryota</taxon>
        <taxon>Fungi</taxon>
        <taxon>Dikarya</taxon>
        <taxon>Basidiomycota</taxon>
        <taxon>Agaricomycotina</taxon>
        <taxon>Agaricomycetes</taxon>
        <taxon>Agaricomycetidae</taxon>
        <taxon>Atheliales</taxon>
        <taxon>Atheliaceae</taxon>
        <taxon>Piloderma</taxon>
    </lineage>
</organism>
<feature type="compositionally biased region" description="Basic and acidic residues" evidence="1">
    <location>
        <begin position="220"/>
        <end position="230"/>
    </location>
</feature>
<feature type="compositionally biased region" description="Low complexity" evidence="1">
    <location>
        <begin position="141"/>
        <end position="157"/>
    </location>
</feature>
<feature type="compositionally biased region" description="Polar residues" evidence="1">
    <location>
        <begin position="311"/>
        <end position="322"/>
    </location>
</feature>
<protein>
    <submittedName>
        <fullName evidence="2">Uncharacterized protein</fullName>
    </submittedName>
</protein>
<name>A0A0C3F1T0_PILCF</name>